<gene>
    <name evidence="3" type="ORF">SAMN02745123_00819</name>
</gene>
<accession>A0A1M6PZX7</accession>
<dbReference type="InterPro" id="IPR038157">
    <property type="entry name" value="FeoA_core_dom"/>
</dbReference>
<organism evidence="3 4">
    <name type="scientific">Desulforamulus aeronauticus DSM 10349</name>
    <dbReference type="NCBI Taxonomy" id="1121421"/>
    <lineage>
        <taxon>Bacteria</taxon>
        <taxon>Bacillati</taxon>
        <taxon>Bacillota</taxon>
        <taxon>Clostridia</taxon>
        <taxon>Eubacteriales</taxon>
        <taxon>Peptococcaceae</taxon>
        <taxon>Desulforamulus</taxon>
    </lineage>
</organism>
<dbReference type="RefSeq" id="WP_072911137.1">
    <property type="nucleotide sequence ID" value="NZ_FRAR01000007.1"/>
</dbReference>
<dbReference type="GO" id="GO:0046914">
    <property type="term" value="F:transition metal ion binding"/>
    <property type="evidence" value="ECO:0007669"/>
    <property type="project" value="InterPro"/>
</dbReference>
<dbReference type="PANTHER" id="PTHR42954:SF2">
    <property type="entry name" value="FE(2+) TRANSPORT PROTEIN A"/>
    <property type="match status" value="1"/>
</dbReference>
<dbReference type="EMBL" id="FRAR01000007">
    <property type="protein sequence ID" value="SHK13447.1"/>
    <property type="molecule type" value="Genomic_DNA"/>
</dbReference>
<dbReference type="InterPro" id="IPR007167">
    <property type="entry name" value="Fe-transptr_FeoA-like"/>
</dbReference>
<feature type="domain" description="Ferrous iron transporter FeoA-like" evidence="2">
    <location>
        <begin position="14"/>
        <end position="86"/>
    </location>
</feature>
<protein>
    <submittedName>
        <fullName evidence="3">Ferrous iron transport protein A</fullName>
    </submittedName>
</protein>
<evidence type="ECO:0000259" key="2">
    <source>
        <dbReference type="SMART" id="SM00899"/>
    </source>
</evidence>
<keyword evidence="4" id="KW-1185">Reference proteome</keyword>
<dbReference type="OrthoDB" id="9811076at2"/>
<dbReference type="STRING" id="1121421.SAMN02745123_00819"/>
<evidence type="ECO:0000313" key="3">
    <source>
        <dbReference type="EMBL" id="SHK13447.1"/>
    </source>
</evidence>
<dbReference type="InterPro" id="IPR008988">
    <property type="entry name" value="Transcriptional_repressor_C"/>
</dbReference>
<dbReference type="PANTHER" id="PTHR42954">
    <property type="entry name" value="FE(2+) TRANSPORT PROTEIN A"/>
    <property type="match status" value="1"/>
</dbReference>
<reference evidence="4" key="1">
    <citation type="submission" date="2016-11" db="EMBL/GenBank/DDBJ databases">
        <authorList>
            <person name="Varghese N."/>
            <person name="Submissions S."/>
        </authorList>
    </citation>
    <scope>NUCLEOTIDE SEQUENCE [LARGE SCALE GENOMIC DNA]</scope>
    <source>
        <strain evidence="4">DSM 10349</strain>
    </source>
</reference>
<dbReference type="Gene3D" id="2.30.30.90">
    <property type="match status" value="1"/>
</dbReference>
<keyword evidence="1" id="KW-0408">Iron</keyword>
<proteinExistence type="predicted"/>
<name>A0A1M6PZX7_9FIRM</name>
<dbReference type="Proteomes" id="UP000183997">
    <property type="component" value="Unassembled WGS sequence"/>
</dbReference>
<evidence type="ECO:0000256" key="1">
    <source>
        <dbReference type="ARBA" id="ARBA00023004"/>
    </source>
</evidence>
<dbReference type="SMART" id="SM00899">
    <property type="entry name" value="FeoA"/>
    <property type="match status" value="1"/>
</dbReference>
<dbReference type="AlphaFoldDB" id="A0A1M6PZX7"/>
<dbReference type="InterPro" id="IPR052713">
    <property type="entry name" value="FeoA"/>
</dbReference>
<evidence type="ECO:0000313" key="4">
    <source>
        <dbReference type="Proteomes" id="UP000183997"/>
    </source>
</evidence>
<sequence>MKNNSGGFREENAMSLYDLPIGKTALVNAIQAEGITRRRMLDLGLVPGTKVEALRESPTGDPKAFRIRGAVIAFREEESTKILISYKED</sequence>
<dbReference type="Pfam" id="PF04023">
    <property type="entry name" value="FeoA"/>
    <property type="match status" value="1"/>
</dbReference>
<dbReference type="SUPFAM" id="SSF50037">
    <property type="entry name" value="C-terminal domain of transcriptional repressors"/>
    <property type="match status" value="1"/>
</dbReference>